<sequence length="298" mass="33513">MNWDDIRVLLAVARSGQLLAASTRLGITQATASRRIARLEEALSVPLLIRQSNGCALTEECERMMPIFEVIEARFAEVTAIATNQKLEIEGIVRLAVPDAFSQYFMPEVLRELAQSFPHLEVQLVPLGRNLSLSKRDADIAIMVGRPSQDTLICRNLAEYSLHLYASKSYLQDFPAPETLDDLSQHRLVGFVDDMLATPSMNYSQEVFGKYRPTIRISSAVTQVQAVRAGTGIGILHDFAARQFDDLSLVLPDERIRREYWIVWHDQDPLPMRIRATIDALSAHAKAKSRDFWTSDAS</sequence>
<evidence type="ECO:0000313" key="7">
    <source>
        <dbReference type="Proteomes" id="UP000183400"/>
    </source>
</evidence>
<keyword evidence="3" id="KW-0238">DNA-binding</keyword>
<evidence type="ECO:0000256" key="4">
    <source>
        <dbReference type="ARBA" id="ARBA00023163"/>
    </source>
</evidence>
<dbReference type="InterPro" id="IPR000847">
    <property type="entry name" value="LysR_HTH_N"/>
</dbReference>
<dbReference type="Gene3D" id="3.40.190.290">
    <property type="match status" value="1"/>
</dbReference>
<organism evidence="6 7">
    <name type="scientific">Ruegeria halocynthiae</name>
    <dbReference type="NCBI Taxonomy" id="985054"/>
    <lineage>
        <taxon>Bacteria</taxon>
        <taxon>Pseudomonadati</taxon>
        <taxon>Pseudomonadota</taxon>
        <taxon>Alphaproteobacteria</taxon>
        <taxon>Rhodobacterales</taxon>
        <taxon>Roseobacteraceae</taxon>
        <taxon>Ruegeria</taxon>
    </lineage>
</organism>
<dbReference type="PANTHER" id="PTHR30537:SF3">
    <property type="entry name" value="TRANSCRIPTIONAL REGULATORY PROTEIN"/>
    <property type="match status" value="1"/>
</dbReference>
<dbReference type="Pfam" id="PF03466">
    <property type="entry name" value="LysR_substrate"/>
    <property type="match status" value="1"/>
</dbReference>
<dbReference type="InterPro" id="IPR005119">
    <property type="entry name" value="LysR_subst-bd"/>
</dbReference>
<gene>
    <name evidence="6" type="ORF">SAMN05444358_102281</name>
</gene>
<evidence type="ECO:0000259" key="5">
    <source>
        <dbReference type="PROSITE" id="PS50931"/>
    </source>
</evidence>
<dbReference type="InterPro" id="IPR036388">
    <property type="entry name" value="WH-like_DNA-bd_sf"/>
</dbReference>
<dbReference type="PROSITE" id="PS50931">
    <property type="entry name" value="HTH_LYSR"/>
    <property type="match status" value="1"/>
</dbReference>
<dbReference type="AlphaFoldDB" id="A0A1H2YIR7"/>
<dbReference type="Gene3D" id="1.10.10.10">
    <property type="entry name" value="Winged helix-like DNA-binding domain superfamily/Winged helix DNA-binding domain"/>
    <property type="match status" value="1"/>
</dbReference>
<accession>A0A1H2YIR7</accession>
<keyword evidence="2" id="KW-0805">Transcription regulation</keyword>
<dbReference type="Proteomes" id="UP000183400">
    <property type="component" value="Unassembled WGS sequence"/>
</dbReference>
<dbReference type="InterPro" id="IPR036390">
    <property type="entry name" value="WH_DNA-bd_sf"/>
</dbReference>
<evidence type="ECO:0000256" key="3">
    <source>
        <dbReference type="ARBA" id="ARBA00023125"/>
    </source>
</evidence>
<evidence type="ECO:0000256" key="2">
    <source>
        <dbReference type="ARBA" id="ARBA00023015"/>
    </source>
</evidence>
<dbReference type="SUPFAM" id="SSF53850">
    <property type="entry name" value="Periplasmic binding protein-like II"/>
    <property type="match status" value="1"/>
</dbReference>
<keyword evidence="7" id="KW-1185">Reference proteome</keyword>
<evidence type="ECO:0000313" key="6">
    <source>
        <dbReference type="EMBL" id="SDX04449.1"/>
    </source>
</evidence>
<keyword evidence="4" id="KW-0804">Transcription</keyword>
<dbReference type="EMBL" id="FNNP01000002">
    <property type="protein sequence ID" value="SDX04449.1"/>
    <property type="molecule type" value="Genomic_DNA"/>
</dbReference>
<dbReference type="InterPro" id="IPR058163">
    <property type="entry name" value="LysR-type_TF_proteobact-type"/>
</dbReference>
<dbReference type="RefSeq" id="WP_074736792.1">
    <property type="nucleotide sequence ID" value="NZ_FNNP01000002.1"/>
</dbReference>
<dbReference type="GO" id="GO:0043565">
    <property type="term" value="F:sequence-specific DNA binding"/>
    <property type="evidence" value="ECO:0007669"/>
    <property type="project" value="TreeGrafter"/>
</dbReference>
<dbReference type="STRING" id="985054.SAMN05444358_102281"/>
<name>A0A1H2YIR7_9RHOB</name>
<protein>
    <submittedName>
        <fullName evidence="6">Transcriptional regulator, LysR family</fullName>
    </submittedName>
</protein>
<feature type="domain" description="HTH lysR-type" evidence="5">
    <location>
        <begin position="1"/>
        <end position="58"/>
    </location>
</feature>
<dbReference type="GO" id="GO:0006351">
    <property type="term" value="P:DNA-templated transcription"/>
    <property type="evidence" value="ECO:0007669"/>
    <property type="project" value="TreeGrafter"/>
</dbReference>
<dbReference type="GO" id="GO:0003700">
    <property type="term" value="F:DNA-binding transcription factor activity"/>
    <property type="evidence" value="ECO:0007669"/>
    <property type="project" value="InterPro"/>
</dbReference>
<comment type="similarity">
    <text evidence="1">Belongs to the LysR transcriptional regulatory family.</text>
</comment>
<dbReference type="OrthoDB" id="9787460at2"/>
<dbReference type="PANTHER" id="PTHR30537">
    <property type="entry name" value="HTH-TYPE TRANSCRIPTIONAL REGULATOR"/>
    <property type="match status" value="1"/>
</dbReference>
<proteinExistence type="inferred from homology"/>
<reference evidence="7" key="1">
    <citation type="submission" date="2016-10" db="EMBL/GenBank/DDBJ databases">
        <authorList>
            <person name="Varghese N."/>
            <person name="Submissions S."/>
        </authorList>
    </citation>
    <scope>NUCLEOTIDE SEQUENCE [LARGE SCALE GENOMIC DNA]</scope>
    <source>
        <strain evidence="7">DSM 27839</strain>
    </source>
</reference>
<dbReference type="SUPFAM" id="SSF46785">
    <property type="entry name" value="Winged helix' DNA-binding domain"/>
    <property type="match status" value="1"/>
</dbReference>
<evidence type="ECO:0000256" key="1">
    <source>
        <dbReference type="ARBA" id="ARBA00009437"/>
    </source>
</evidence>
<dbReference type="Pfam" id="PF00126">
    <property type="entry name" value="HTH_1"/>
    <property type="match status" value="1"/>
</dbReference>